<dbReference type="Pfam" id="PF00534">
    <property type="entry name" value="Glycos_transf_1"/>
    <property type="match status" value="1"/>
</dbReference>
<proteinExistence type="predicted"/>
<dbReference type="STRING" id="634771.SAMN04488128_103516"/>
<dbReference type="GO" id="GO:0016757">
    <property type="term" value="F:glycosyltransferase activity"/>
    <property type="evidence" value="ECO:0007669"/>
    <property type="project" value="UniProtKB-KW"/>
</dbReference>
<dbReference type="PANTHER" id="PTHR12526:SF510">
    <property type="entry name" value="D-INOSITOL 3-PHOSPHATE GLYCOSYLTRANSFERASE"/>
    <property type="match status" value="1"/>
</dbReference>
<evidence type="ECO:0000259" key="4">
    <source>
        <dbReference type="Pfam" id="PF13439"/>
    </source>
</evidence>
<evidence type="ECO:0000259" key="3">
    <source>
        <dbReference type="Pfam" id="PF00534"/>
    </source>
</evidence>
<evidence type="ECO:0000256" key="2">
    <source>
        <dbReference type="ARBA" id="ARBA00022679"/>
    </source>
</evidence>
<reference evidence="6" key="1">
    <citation type="submission" date="2017-02" db="EMBL/GenBank/DDBJ databases">
        <authorList>
            <person name="Varghese N."/>
            <person name="Submissions S."/>
        </authorList>
    </citation>
    <scope>NUCLEOTIDE SEQUENCE [LARGE SCALE GENOMIC DNA]</scope>
    <source>
        <strain evidence="6">DSM 22224</strain>
    </source>
</reference>
<organism evidence="5 6">
    <name type="scientific">Chitinophaga eiseniae</name>
    <dbReference type="NCBI Taxonomy" id="634771"/>
    <lineage>
        <taxon>Bacteria</taxon>
        <taxon>Pseudomonadati</taxon>
        <taxon>Bacteroidota</taxon>
        <taxon>Chitinophagia</taxon>
        <taxon>Chitinophagales</taxon>
        <taxon>Chitinophagaceae</taxon>
        <taxon>Chitinophaga</taxon>
    </lineage>
</organism>
<feature type="domain" description="Glycosyl transferase family 1" evidence="3">
    <location>
        <begin position="190"/>
        <end position="351"/>
    </location>
</feature>
<dbReference type="SUPFAM" id="SSF53756">
    <property type="entry name" value="UDP-Glycosyltransferase/glycogen phosphorylase"/>
    <property type="match status" value="1"/>
</dbReference>
<dbReference type="PANTHER" id="PTHR12526">
    <property type="entry name" value="GLYCOSYLTRANSFERASE"/>
    <property type="match status" value="1"/>
</dbReference>
<evidence type="ECO:0000313" key="6">
    <source>
        <dbReference type="Proteomes" id="UP000190367"/>
    </source>
</evidence>
<keyword evidence="1" id="KW-0328">Glycosyltransferase</keyword>
<gene>
    <name evidence="5" type="ORF">SAMN04488128_103516</name>
</gene>
<name>A0A1T4STP4_9BACT</name>
<dbReference type="Gene3D" id="3.40.50.2000">
    <property type="entry name" value="Glycogen Phosphorylase B"/>
    <property type="match status" value="2"/>
</dbReference>
<dbReference type="InterPro" id="IPR028098">
    <property type="entry name" value="Glyco_trans_4-like_N"/>
</dbReference>
<dbReference type="Pfam" id="PF13439">
    <property type="entry name" value="Glyco_transf_4"/>
    <property type="match status" value="1"/>
</dbReference>
<feature type="domain" description="Glycosyltransferase subfamily 4-like N-terminal" evidence="4">
    <location>
        <begin position="19"/>
        <end position="180"/>
    </location>
</feature>
<dbReference type="OrthoDB" id="9771846at2"/>
<dbReference type="RefSeq" id="WP_078670860.1">
    <property type="nucleotide sequence ID" value="NZ_FUWZ01000003.1"/>
</dbReference>
<protein>
    <submittedName>
        <fullName evidence="5">Glycosyltransferase involved in cell wall bisynthesis</fullName>
    </submittedName>
</protein>
<dbReference type="Proteomes" id="UP000190367">
    <property type="component" value="Unassembled WGS sequence"/>
</dbReference>
<evidence type="ECO:0000256" key="1">
    <source>
        <dbReference type="ARBA" id="ARBA00022676"/>
    </source>
</evidence>
<keyword evidence="6" id="KW-1185">Reference proteome</keyword>
<accession>A0A1T4STP4</accession>
<keyword evidence="2 5" id="KW-0808">Transferase</keyword>
<dbReference type="EMBL" id="FUWZ01000003">
    <property type="protein sequence ID" value="SKA31650.1"/>
    <property type="molecule type" value="Genomic_DNA"/>
</dbReference>
<sequence length="378" mass="42816">MAQTKKKILLLGTAYPFRGGLAAYNERLAEELQLTDDVEIFTFTVQYPGFLFPGKSQYSTDPPPQHLRIKRLINSVNPLNWLIVGRKIRKMKPDIIISKYWLPVMGPSLGTLLRLGKCRNTKVIAVLDNVVPHEKRPGDVAFTKYFLKPVDAFIAMSQSVLDDLRVFEPTKKASLIPHPIYDNYGTPISKAEARQRLQLQPGKRYILFFGFIRQYKGLDLLLKAMADERMKKLDVHAIVAGEYYEDAAPYQQLLQELQLGDRVLMHTDFIPTDAVKNYFCAADLVVQPYKSATQSGISQIAYHFEKPMVVTRVGGLVEMVPDGVVGFQCDPEPASIAAAIEKYFTDNREADMVAALQQEKLQYSWSRLAREIHTLAES</sequence>
<dbReference type="InterPro" id="IPR001296">
    <property type="entry name" value="Glyco_trans_1"/>
</dbReference>
<dbReference type="AlphaFoldDB" id="A0A1T4STP4"/>
<evidence type="ECO:0000313" key="5">
    <source>
        <dbReference type="EMBL" id="SKA31650.1"/>
    </source>
</evidence>